<evidence type="ECO:0000313" key="1">
    <source>
        <dbReference type="EMBL" id="JAH88805.1"/>
    </source>
</evidence>
<reference evidence="1" key="1">
    <citation type="submission" date="2014-11" db="EMBL/GenBank/DDBJ databases">
        <authorList>
            <person name="Amaro Gonzalez C."/>
        </authorList>
    </citation>
    <scope>NUCLEOTIDE SEQUENCE</scope>
</reference>
<accession>A0A0E9WGX2</accession>
<sequence>MLFCASLFKQTLCKQPSLSNDSLAMHACNICNLPFRKAPYTLHSITTKGNVLNYCCRT</sequence>
<dbReference type="AlphaFoldDB" id="A0A0E9WGX2"/>
<organism evidence="1">
    <name type="scientific">Anguilla anguilla</name>
    <name type="common">European freshwater eel</name>
    <name type="synonym">Muraena anguilla</name>
    <dbReference type="NCBI Taxonomy" id="7936"/>
    <lineage>
        <taxon>Eukaryota</taxon>
        <taxon>Metazoa</taxon>
        <taxon>Chordata</taxon>
        <taxon>Craniata</taxon>
        <taxon>Vertebrata</taxon>
        <taxon>Euteleostomi</taxon>
        <taxon>Actinopterygii</taxon>
        <taxon>Neopterygii</taxon>
        <taxon>Teleostei</taxon>
        <taxon>Anguilliformes</taxon>
        <taxon>Anguillidae</taxon>
        <taxon>Anguilla</taxon>
    </lineage>
</organism>
<protein>
    <submittedName>
        <fullName evidence="1">Uncharacterized protein</fullName>
    </submittedName>
</protein>
<reference evidence="1" key="2">
    <citation type="journal article" date="2015" name="Fish Shellfish Immunol.">
        <title>Early steps in the European eel (Anguilla anguilla)-Vibrio vulnificus interaction in the gills: Role of the RtxA13 toxin.</title>
        <authorList>
            <person name="Callol A."/>
            <person name="Pajuelo D."/>
            <person name="Ebbesson L."/>
            <person name="Teles M."/>
            <person name="MacKenzie S."/>
            <person name="Amaro C."/>
        </authorList>
    </citation>
    <scope>NUCLEOTIDE SEQUENCE</scope>
</reference>
<name>A0A0E9WGX2_ANGAN</name>
<dbReference type="EMBL" id="GBXM01019772">
    <property type="protein sequence ID" value="JAH88805.1"/>
    <property type="molecule type" value="Transcribed_RNA"/>
</dbReference>
<proteinExistence type="predicted"/>